<keyword evidence="3" id="KW-1185">Reference proteome</keyword>
<dbReference type="KEGG" id="schi:SCHIN_v1c06870"/>
<evidence type="ECO:0000313" key="3">
    <source>
        <dbReference type="Proteomes" id="UP000323144"/>
    </source>
</evidence>
<evidence type="ECO:0000313" key="2">
    <source>
        <dbReference type="EMBL" id="QEH61884.1"/>
    </source>
</evidence>
<name>A0A5B9Y485_9MOLU</name>
<feature type="region of interest" description="Disordered" evidence="1">
    <location>
        <begin position="44"/>
        <end position="94"/>
    </location>
</feature>
<accession>A0A5B9Y485</accession>
<gene>
    <name evidence="2" type="ORF">SCHIN_v1c06870</name>
</gene>
<feature type="compositionally biased region" description="Basic and acidic residues" evidence="1">
    <location>
        <begin position="145"/>
        <end position="164"/>
    </location>
</feature>
<dbReference type="EMBL" id="CP043026">
    <property type="protein sequence ID" value="QEH61884.1"/>
    <property type="molecule type" value="Genomic_DNA"/>
</dbReference>
<feature type="region of interest" description="Disordered" evidence="1">
    <location>
        <begin position="251"/>
        <end position="325"/>
    </location>
</feature>
<reference evidence="2 3" key="1">
    <citation type="submission" date="2019-08" db="EMBL/GenBank/DDBJ databases">
        <title>Complete genome sequence of Spiroplasma chinense CCH (DSM 19755).</title>
        <authorList>
            <person name="Shen H.-Y."/>
            <person name="Lin Y.-C."/>
            <person name="Chou L."/>
            <person name="Kuo C.-H."/>
        </authorList>
    </citation>
    <scope>NUCLEOTIDE SEQUENCE [LARGE SCALE GENOMIC DNA]</scope>
    <source>
        <strain evidence="2 3">CCH</strain>
    </source>
</reference>
<feature type="region of interest" description="Disordered" evidence="1">
    <location>
        <begin position="112"/>
        <end position="184"/>
    </location>
</feature>
<feature type="compositionally biased region" description="Basic and acidic residues" evidence="1">
    <location>
        <begin position="45"/>
        <end position="57"/>
    </location>
</feature>
<sequence>MAAFSPKFCSVHLAIHVCELQDITSQVKGIENDLGAKVRRLHGTQTEEERLAEEAKRQHAPGTLGDILAKAKQKNQEEKEKFGGGNGDDQMTAVPEEEITDRMAALRRRMMGGGAEPAPTAQDLPPSQPSSGGGLGDVIQMARQHQTDNPEPEYKVPERSRIGEEGYEAPNYNNNSQEPSYDEYDLDSLNADMLENSLSSKSVSVKTSSSVEKPRVIKIKDEIREAEEKVFSEAETQELIQSAVKEALKQVGLLGDKKKTTTTRKKTTKPSNTTPKPAAKKPATTAKKTTSTVKKTSTAKKTVEDDNFKVDKSKIPNLKEENVEN</sequence>
<proteinExistence type="predicted"/>
<dbReference type="Proteomes" id="UP000323144">
    <property type="component" value="Chromosome"/>
</dbReference>
<feature type="compositionally biased region" description="Low complexity" evidence="1">
    <location>
        <begin position="269"/>
        <end position="300"/>
    </location>
</feature>
<dbReference type="RefSeq" id="WP_166508263.1">
    <property type="nucleotide sequence ID" value="NZ_CP043026.1"/>
</dbReference>
<protein>
    <submittedName>
        <fullName evidence="2">Uncharacterized protein</fullName>
    </submittedName>
</protein>
<dbReference type="AlphaFoldDB" id="A0A5B9Y485"/>
<feature type="compositionally biased region" description="Basic and acidic residues" evidence="1">
    <location>
        <begin position="301"/>
        <end position="325"/>
    </location>
</feature>
<organism evidence="2 3">
    <name type="scientific">Spiroplasma chinense</name>
    <dbReference type="NCBI Taxonomy" id="216932"/>
    <lineage>
        <taxon>Bacteria</taxon>
        <taxon>Bacillati</taxon>
        <taxon>Mycoplasmatota</taxon>
        <taxon>Mollicutes</taxon>
        <taxon>Entomoplasmatales</taxon>
        <taxon>Spiroplasmataceae</taxon>
        <taxon>Spiroplasma</taxon>
    </lineage>
</organism>
<evidence type="ECO:0000256" key="1">
    <source>
        <dbReference type="SAM" id="MobiDB-lite"/>
    </source>
</evidence>